<evidence type="ECO:0000313" key="3">
    <source>
        <dbReference type="EMBL" id="GGL59189.1"/>
    </source>
</evidence>
<keyword evidence="4" id="KW-1185">Reference proteome</keyword>
<feature type="compositionally biased region" description="Low complexity" evidence="1">
    <location>
        <begin position="141"/>
        <end position="154"/>
    </location>
</feature>
<feature type="transmembrane region" description="Helical" evidence="2">
    <location>
        <begin position="107"/>
        <end position="126"/>
    </location>
</feature>
<evidence type="ECO:0000256" key="2">
    <source>
        <dbReference type="SAM" id="Phobius"/>
    </source>
</evidence>
<dbReference type="InterPro" id="IPR021517">
    <property type="entry name" value="DUF3180"/>
</dbReference>
<proteinExistence type="predicted"/>
<keyword evidence="2" id="KW-0472">Membrane</keyword>
<organism evidence="3 4">
    <name type="scientific">Microlunatus endophyticus</name>
    <dbReference type="NCBI Taxonomy" id="1716077"/>
    <lineage>
        <taxon>Bacteria</taxon>
        <taxon>Bacillati</taxon>
        <taxon>Actinomycetota</taxon>
        <taxon>Actinomycetes</taxon>
        <taxon>Propionibacteriales</taxon>
        <taxon>Propionibacteriaceae</taxon>
        <taxon>Microlunatus</taxon>
    </lineage>
</organism>
<dbReference type="AlphaFoldDB" id="A0A917W3F3"/>
<protein>
    <recommendedName>
        <fullName evidence="5">DUF3180 domain-containing protein</fullName>
    </recommendedName>
</protein>
<keyword evidence="2" id="KW-0812">Transmembrane</keyword>
<sequence>MVAALIGALIGWTIVAVTGRDGVPLRVAWSGPITLLAAAAVLVCIAYVLHLRLQVNRLRIPDRQAVAWLALGKAAAVVGALMAGGYFGFAVRFLTDLSTDAPRERVIRSAVAIVGGIGVMLASLRIERACLVPPDKRSPKGRSGPGSPSGPDSSSHGENDHS</sequence>
<dbReference type="EMBL" id="BMMZ01000003">
    <property type="protein sequence ID" value="GGL59189.1"/>
    <property type="molecule type" value="Genomic_DNA"/>
</dbReference>
<feature type="transmembrane region" description="Helical" evidence="2">
    <location>
        <begin position="29"/>
        <end position="53"/>
    </location>
</feature>
<feature type="transmembrane region" description="Helical" evidence="2">
    <location>
        <begin position="65"/>
        <end position="87"/>
    </location>
</feature>
<evidence type="ECO:0008006" key="5">
    <source>
        <dbReference type="Google" id="ProtNLM"/>
    </source>
</evidence>
<evidence type="ECO:0000313" key="4">
    <source>
        <dbReference type="Proteomes" id="UP000613840"/>
    </source>
</evidence>
<name>A0A917W3F3_9ACTN</name>
<accession>A0A917W3F3</accession>
<feature type="region of interest" description="Disordered" evidence="1">
    <location>
        <begin position="133"/>
        <end position="162"/>
    </location>
</feature>
<dbReference type="Pfam" id="PF11377">
    <property type="entry name" value="DUF3180"/>
    <property type="match status" value="1"/>
</dbReference>
<comment type="caution">
    <text evidence="3">The sequence shown here is derived from an EMBL/GenBank/DDBJ whole genome shotgun (WGS) entry which is preliminary data.</text>
</comment>
<reference evidence="3" key="1">
    <citation type="journal article" date="2014" name="Int. J. Syst. Evol. Microbiol.">
        <title>Complete genome sequence of Corynebacterium casei LMG S-19264T (=DSM 44701T), isolated from a smear-ripened cheese.</title>
        <authorList>
            <consortium name="US DOE Joint Genome Institute (JGI-PGF)"/>
            <person name="Walter F."/>
            <person name="Albersmeier A."/>
            <person name="Kalinowski J."/>
            <person name="Ruckert C."/>
        </authorList>
    </citation>
    <scope>NUCLEOTIDE SEQUENCE</scope>
    <source>
        <strain evidence="3">CGMCC 4.7306</strain>
    </source>
</reference>
<keyword evidence="2" id="KW-1133">Transmembrane helix</keyword>
<reference evidence="3" key="2">
    <citation type="submission" date="2020-09" db="EMBL/GenBank/DDBJ databases">
        <authorList>
            <person name="Sun Q."/>
            <person name="Zhou Y."/>
        </authorList>
    </citation>
    <scope>NUCLEOTIDE SEQUENCE</scope>
    <source>
        <strain evidence="3">CGMCC 4.7306</strain>
    </source>
</reference>
<dbReference type="Proteomes" id="UP000613840">
    <property type="component" value="Unassembled WGS sequence"/>
</dbReference>
<evidence type="ECO:0000256" key="1">
    <source>
        <dbReference type="SAM" id="MobiDB-lite"/>
    </source>
</evidence>
<gene>
    <name evidence="3" type="ORF">GCM10011575_17140</name>
</gene>